<sequence>RERLYDILAGRTGKSAGDIEADCDRNKWLDAEEAVTYGLADKVVERLPG</sequence>
<name>X0XUY1_9ZZZZ</name>
<dbReference type="Gene3D" id="3.90.226.10">
    <property type="entry name" value="2-enoyl-CoA Hydratase, Chain A, domain 1"/>
    <property type="match status" value="1"/>
</dbReference>
<dbReference type="InterPro" id="IPR029045">
    <property type="entry name" value="ClpP/crotonase-like_dom_sf"/>
</dbReference>
<protein>
    <recommendedName>
        <fullName evidence="2">ATP-dependent Clp protease proteolytic subunit</fullName>
    </recommendedName>
</protein>
<evidence type="ECO:0000313" key="1">
    <source>
        <dbReference type="EMBL" id="GAG39052.1"/>
    </source>
</evidence>
<proteinExistence type="predicted"/>
<dbReference type="InterPro" id="IPR023562">
    <property type="entry name" value="ClpP/TepA"/>
</dbReference>
<comment type="caution">
    <text evidence="1">The sequence shown here is derived from an EMBL/GenBank/DDBJ whole genome shotgun (WGS) entry which is preliminary data.</text>
</comment>
<dbReference type="AlphaFoldDB" id="X0XUY1"/>
<feature type="non-terminal residue" evidence="1">
    <location>
        <position position="1"/>
    </location>
</feature>
<dbReference type="Pfam" id="PF00574">
    <property type="entry name" value="CLP_protease"/>
    <property type="match status" value="1"/>
</dbReference>
<organism evidence="1">
    <name type="scientific">marine sediment metagenome</name>
    <dbReference type="NCBI Taxonomy" id="412755"/>
    <lineage>
        <taxon>unclassified sequences</taxon>
        <taxon>metagenomes</taxon>
        <taxon>ecological metagenomes</taxon>
    </lineage>
</organism>
<evidence type="ECO:0008006" key="2">
    <source>
        <dbReference type="Google" id="ProtNLM"/>
    </source>
</evidence>
<reference evidence="1" key="1">
    <citation type="journal article" date="2014" name="Front. Microbiol.">
        <title>High frequency of phylogenetically diverse reductive dehalogenase-homologous genes in deep subseafloor sedimentary metagenomes.</title>
        <authorList>
            <person name="Kawai M."/>
            <person name="Futagami T."/>
            <person name="Toyoda A."/>
            <person name="Takaki Y."/>
            <person name="Nishi S."/>
            <person name="Hori S."/>
            <person name="Arai W."/>
            <person name="Tsubouchi T."/>
            <person name="Morono Y."/>
            <person name="Uchiyama I."/>
            <person name="Ito T."/>
            <person name="Fujiyama A."/>
            <person name="Inagaki F."/>
            <person name="Takami H."/>
        </authorList>
    </citation>
    <scope>NUCLEOTIDE SEQUENCE</scope>
    <source>
        <strain evidence="1">Expedition CK06-06</strain>
    </source>
</reference>
<dbReference type="EMBL" id="BARS01048676">
    <property type="protein sequence ID" value="GAG39052.1"/>
    <property type="molecule type" value="Genomic_DNA"/>
</dbReference>
<accession>X0XUY1</accession>
<dbReference type="SUPFAM" id="SSF52096">
    <property type="entry name" value="ClpP/crotonase"/>
    <property type="match status" value="1"/>
</dbReference>
<gene>
    <name evidence="1" type="ORF">S01H1_72910</name>
</gene>